<feature type="domain" description="YozE SAM-like" evidence="2">
    <location>
        <begin position="4"/>
        <end position="69"/>
    </location>
</feature>
<evidence type="ECO:0000313" key="3">
    <source>
        <dbReference type="EMBL" id="SDF82021.1"/>
    </source>
</evidence>
<dbReference type="PIRSF" id="PIRSF037262">
    <property type="entry name" value="UCP037262"/>
    <property type="match status" value="1"/>
</dbReference>
<proteinExistence type="inferred from homology"/>
<dbReference type="EMBL" id="FNCK01000001">
    <property type="protein sequence ID" value="SDF82021.1"/>
    <property type="molecule type" value="Genomic_DNA"/>
</dbReference>
<protein>
    <recommendedName>
        <fullName evidence="1">UPF0346 protein SAMN05421791_101144</fullName>
    </recommendedName>
</protein>
<gene>
    <name evidence="3" type="ORF">SAMN05421791_101144</name>
</gene>
<dbReference type="NCBIfam" id="NF010193">
    <property type="entry name" value="PRK13672.1"/>
    <property type="match status" value="1"/>
</dbReference>
<dbReference type="InterPro" id="IPR010673">
    <property type="entry name" value="UPF0346"/>
</dbReference>
<evidence type="ECO:0000259" key="2">
    <source>
        <dbReference type="Pfam" id="PF06855"/>
    </source>
</evidence>
<dbReference type="InterPro" id="IPR036806">
    <property type="entry name" value="YozE_SAM-like_sf"/>
</dbReference>
<accession>A0A1G7P716</accession>
<sequence length="72" mass="8622">MGPSFYEFIMRYVDETANDPMSRLANAVSRDIAFPKQSRDFQEISNYLEKNSHYSRMLTIFDDAWHQYQYAI</sequence>
<dbReference type="HAMAP" id="MF_01538">
    <property type="entry name" value="UPF0346"/>
    <property type="match status" value="1"/>
</dbReference>
<comment type="similarity">
    <text evidence="1">Belongs to the UPF0346 family.</text>
</comment>
<dbReference type="Proteomes" id="UP000199708">
    <property type="component" value="Unassembled WGS sequence"/>
</dbReference>
<organism evidence="3 4">
    <name type="scientific">Facklamia miroungae</name>
    <dbReference type="NCBI Taxonomy" id="120956"/>
    <lineage>
        <taxon>Bacteria</taxon>
        <taxon>Bacillati</taxon>
        <taxon>Bacillota</taxon>
        <taxon>Bacilli</taxon>
        <taxon>Lactobacillales</taxon>
        <taxon>Aerococcaceae</taxon>
        <taxon>Facklamia</taxon>
    </lineage>
</organism>
<dbReference type="STRING" id="120956.SAMN05421791_101144"/>
<keyword evidence="4" id="KW-1185">Reference proteome</keyword>
<dbReference type="AlphaFoldDB" id="A0A1G7P716"/>
<evidence type="ECO:0000256" key="1">
    <source>
        <dbReference type="HAMAP-Rule" id="MF_01538"/>
    </source>
</evidence>
<evidence type="ECO:0000313" key="4">
    <source>
        <dbReference type="Proteomes" id="UP000199708"/>
    </source>
</evidence>
<dbReference type="SUPFAM" id="SSF140652">
    <property type="entry name" value="YozE-like"/>
    <property type="match status" value="1"/>
</dbReference>
<dbReference type="InterPro" id="IPR023089">
    <property type="entry name" value="YozE_SAM-like"/>
</dbReference>
<dbReference type="Pfam" id="PF06855">
    <property type="entry name" value="YozE_SAM_like"/>
    <property type="match status" value="1"/>
</dbReference>
<dbReference type="Gene3D" id="1.10.150.260">
    <property type="entry name" value="YozE SAM-like"/>
    <property type="match status" value="1"/>
</dbReference>
<name>A0A1G7P716_9LACT</name>
<reference evidence="3 4" key="1">
    <citation type="submission" date="2016-10" db="EMBL/GenBank/DDBJ databases">
        <authorList>
            <person name="de Groot N.N."/>
        </authorList>
    </citation>
    <scope>NUCLEOTIDE SEQUENCE [LARGE SCALE GENOMIC DNA]</scope>
    <source>
        <strain evidence="3 4">ATCC BAA-466</strain>
    </source>
</reference>
<dbReference type="RefSeq" id="WP_090288849.1">
    <property type="nucleotide sequence ID" value="NZ_FNCK01000001.1"/>
</dbReference>
<dbReference type="OrthoDB" id="2242851at2"/>